<dbReference type="Pfam" id="PF01527">
    <property type="entry name" value="HTH_Tnp_1"/>
    <property type="match status" value="1"/>
</dbReference>
<dbReference type="Proteomes" id="UP000011728">
    <property type="component" value="Chromosome"/>
</dbReference>
<evidence type="ECO:0000313" key="2">
    <source>
        <dbReference type="Proteomes" id="UP000011728"/>
    </source>
</evidence>
<accession>M1MPT8</accession>
<dbReference type="InterPro" id="IPR010921">
    <property type="entry name" value="Trp_repressor/repl_initiator"/>
</dbReference>
<dbReference type="HOGENOM" id="CLU_1988792_0_0_9"/>
<dbReference type="SUPFAM" id="SSF48295">
    <property type="entry name" value="TrpR-like"/>
    <property type="match status" value="1"/>
</dbReference>
<dbReference type="eggNOG" id="ENOG502ZHP0">
    <property type="taxonomic scope" value="Bacteria"/>
</dbReference>
<dbReference type="GO" id="GO:0043565">
    <property type="term" value="F:sequence-specific DNA binding"/>
    <property type="evidence" value="ECO:0007669"/>
    <property type="project" value="InterPro"/>
</dbReference>
<dbReference type="InterPro" id="IPR036388">
    <property type="entry name" value="WH-like_DNA-bd_sf"/>
</dbReference>
<dbReference type="EMBL" id="CP004121">
    <property type="protein sequence ID" value="AGF58218.1"/>
    <property type="molecule type" value="Genomic_DNA"/>
</dbReference>
<reference evidence="1 2" key="1">
    <citation type="submission" date="2013-02" db="EMBL/GenBank/DDBJ databases">
        <title>Genome sequence of Clostridium saccharoperbutylacetonicum N1-4(HMT).</title>
        <authorList>
            <person name="Poehlein A."/>
            <person name="Daniel R."/>
        </authorList>
    </citation>
    <scope>NUCLEOTIDE SEQUENCE [LARGE SCALE GENOMIC DNA]</scope>
    <source>
        <strain evidence="2">N1-4(HMT)</strain>
    </source>
</reference>
<proteinExistence type="predicted"/>
<name>M1MPT8_9CLOT</name>
<dbReference type="AlphaFoldDB" id="M1MPT8"/>
<sequence length="125" mass="14153">MGIGRPKGGSNRKWDKEDKLRIVKRYLNEGIGRIALAKEENISGGMLYIWIQKYLDEGEQGLVNNKKKGNHYAAIHTSKTLSEVDRLRLIVAKQEVEIERLKKGYLVKGAGANKEFVITKDVSLK</sequence>
<dbReference type="PATRIC" id="fig|931276.5.peg.4501"/>
<protein>
    <submittedName>
        <fullName evidence="1">Transposase</fullName>
    </submittedName>
</protein>
<dbReference type="GO" id="GO:0006313">
    <property type="term" value="P:DNA transposition"/>
    <property type="evidence" value="ECO:0007669"/>
    <property type="project" value="InterPro"/>
</dbReference>
<dbReference type="KEGG" id="csr:Cspa_c44650"/>
<organism evidence="1 2">
    <name type="scientific">Clostridium saccharoperbutylacetonicum N1-4(HMT)</name>
    <dbReference type="NCBI Taxonomy" id="931276"/>
    <lineage>
        <taxon>Bacteria</taxon>
        <taxon>Bacillati</taxon>
        <taxon>Bacillota</taxon>
        <taxon>Clostridia</taxon>
        <taxon>Eubacteriales</taxon>
        <taxon>Clostridiaceae</taxon>
        <taxon>Clostridium</taxon>
    </lineage>
</organism>
<keyword evidence="2" id="KW-1185">Reference proteome</keyword>
<dbReference type="GO" id="GO:0004803">
    <property type="term" value="F:transposase activity"/>
    <property type="evidence" value="ECO:0007669"/>
    <property type="project" value="InterPro"/>
</dbReference>
<dbReference type="Gene3D" id="1.10.10.10">
    <property type="entry name" value="Winged helix-like DNA-binding domain superfamily/Winged helix DNA-binding domain"/>
    <property type="match status" value="1"/>
</dbReference>
<evidence type="ECO:0000313" key="1">
    <source>
        <dbReference type="EMBL" id="AGF58218.1"/>
    </source>
</evidence>
<dbReference type="InterPro" id="IPR002514">
    <property type="entry name" value="Transposase_8"/>
</dbReference>
<dbReference type="RefSeq" id="WP_015394529.1">
    <property type="nucleotide sequence ID" value="NC_020291.1"/>
</dbReference>
<gene>
    <name evidence="1" type="ORF">Cspa_c44650</name>
</gene>